<dbReference type="CDD" id="cd16514">
    <property type="entry name" value="RING-HC_LONFs_rpt2"/>
    <property type="match status" value="1"/>
</dbReference>
<proteinExistence type="predicted"/>
<dbReference type="GO" id="GO:0008270">
    <property type="term" value="F:zinc ion binding"/>
    <property type="evidence" value="ECO:0007669"/>
    <property type="project" value="UniProtKB-KW"/>
</dbReference>
<evidence type="ECO:0000313" key="9">
    <source>
        <dbReference type="Ensembl" id="ENSSDAP00000025544.1"/>
    </source>
</evidence>
<feature type="domain" description="RING-type" evidence="7">
    <location>
        <begin position="190"/>
        <end position="228"/>
    </location>
</feature>
<dbReference type="SUPFAM" id="SSF57850">
    <property type="entry name" value="RING/U-box"/>
    <property type="match status" value="1"/>
</dbReference>
<feature type="compositionally biased region" description="Polar residues" evidence="6">
    <location>
        <begin position="83"/>
        <end position="95"/>
    </location>
</feature>
<evidence type="ECO:0000313" key="10">
    <source>
        <dbReference type="Proteomes" id="UP000694422"/>
    </source>
</evidence>
<evidence type="ECO:0000259" key="8">
    <source>
        <dbReference type="PROSITE" id="PS51787"/>
    </source>
</evidence>
<keyword evidence="3" id="KW-0802">TPR repeat</keyword>
<evidence type="ECO:0000256" key="2">
    <source>
        <dbReference type="ARBA" id="ARBA00022771"/>
    </source>
</evidence>
<dbReference type="Pfam" id="PF02190">
    <property type="entry name" value="LON_substr_bdg"/>
    <property type="match status" value="1"/>
</dbReference>
<evidence type="ECO:0000259" key="7">
    <source>
        <dbReference type="PROSITE" id="PS50089"/>
    </source>
</evidence>
<evidence type="ECO:0000256" key="3">
    <source>
        <dbReference type="ARBA" id="ARBA00022803"/>
    </source>
</evidence>
<keyword evidence="10" id="KW-1185">Reference proteome</keyword>
<feature type="region of interest" description="Disordered" evidence="6">
    <location>
        <begin position="60"/>
        <end position="100"/>
    </location>
</feature>
<keyword evidence="2 5" id="KW-0863">Zinc-finger</keyword>
<dbReference type="InterPro" id="IPR001841">
    <property type="entry name" value="Znf_RING"/>
</dbReference>
<dbReference type="GO" id="GO:0061630">
    <property type="term" value="F:ubiquitin protein ligase activity"/>
    <property type="evidence" value="ECO:0007669"/>
    <property type="project" value="TreeGrafter"/>
</dbReference>
<evidence type="ECO:0000256" key="5">
    <source>
        <dbReference type="PROSITE-ProRule" id="PRU00175"/>
    </source>
</evidence>
<feature type="domain" description="Lon N-terminal" evidence="8">
    <location>
        <begin position="253"/>
        <end position="460"/>
    </location>
</feature>
<dbReference type="Gene3D" id="2.30.130.40">
    <property type="entry name" value="LON domain-like"/>
    <property type="match status" value="1"/>
</dbReference>
<dbReference type="InterPro" id="IPR015947">
    <property type="entry name" value="PUA-like_sf"/>
</dbReference>
<reference evidence="9" key="2">
    <citation type="submission" date="2025-09" db="UniProtKB">
        <authorList>
            <consortium name="Ensembl"/>
        </authorList>
    </citation>
    <scope>IDENTIFICATION</scope>
</reference>
<feature type="region of interest" description="Disordered" evidence="6">
    <location>
        <begin position="128"/>
        <end position="180"/>
    </location>
</feature>
<evidence type="ECO:0000256" key="6">
    <source>
        <dbReference type="SAM" id="MobiDB-lite"/>
    </source>
</evidence>
<dbReference type="PANTHER" id="PTHR23327">
    <property type="entry name" value="RING FINGER PROTEIN 127"/>
    <property type="match status" value="1"/>
</dbReference>
<dbReference type="InterPro" id="IPR013083">
    <property type="entry name" value="Znf_RING/FYVE/PHD"/>
</dbReference>
<dbReference type="Proteomes" id="UP000694422">
    <property type="component" value="Unplaced"/>
</dbReference>
<evidence type="ECO:0000256" key="4">
    <source>
        <dbReference type="ARBA" id="ARBA00022833"/>
    </source>
</evidence>
<dbReference type="Pfam" id="PF13923">
    <property type="entry name" value="zf-C3HC4_2"/>
    <property type="match status" value="1"/>
</dbReference>
<organism evidence="9 10">
    <name type="scientific">Spermophilus dauricus</name>
    <name type="common">Daurian ground squirrel</name>
    <dbReference type="NCBI Taxonomy" id="99837"/>
    <lineage>
        <taxon>Eukaryota</taxon>
        <taxon>Metazoa</taxon>
        <taxon>Chordata</taxon>
        <taxon>Craniata</taxon>
        <taxon>Vertebrata</taxon>
        <taxon>Euteleostomi</taxon>
        <taxon>Mammalia</taxon>
        <taxon>Eutheria</taxon>
        <taxon>Euarchontoglires</taxon>
        <taxon>Glires</taxon>
        <taxon>Rodentia</taxon>
        <taxon>Sciuromorpha</taxon>
        <taxon>Sciuridae</taxon>
        <taxon>Xerinae</taxon>
        <taxon>Marmotini</taxon>
        <taxon>Spermophilus</taxon>
    </lineage>
</organism>
<dbReference type="PANTHER" id="PTHR23327:SF5">
    <property type="entry name" value="LON PEPTIDASE N-TERMINAL DOMAIN AND RING FINGER PROTEIN 2"/>
    <property type="match status" value="1"/>
</dbReference>
<dbReference type="SUPFAM" id="SSF88697">
    <property type="entry name" value="PUA domain-like"/>
    <property type="match status" value="1"/>
</dbReference>
<dbReference type="SMART" id="SM00464">
    <property type="entry name" value="LON"/>
    <property type="match status" value="1"/>
</dbReference>
<dbReference type="PROSITE" id="PS50089">
    <property type="entry name" value="ZF_RING_2"/>
    <property type="match status" value="1"/>
</dbReference>
<evidence type="ECO:0000256" key="1">
    <source>
        <dbReference type="ARBA" id="ARBA00022723"/>
    </source>
</evidence>
<evidence type="ECO:0008006" key="11">
    <source>
        <dbReference type="Google" id="ProtNLM"/>
    </source>
</evidence>
<dbReference type="PROSITE" id="PS00518">
    <property type="entry name" value="ZF_RING_1"/>
    <property type="match status" value="1"/>
</dbReference>
<accession>A0A8C9QMW6</accession>
<dbReference type="AlphaFoldDB" id="A0A8C9QMW6"/>
<dbReference type="Ensembl" id="ENSSDAT00000029208.1">
    <property type="protein sequence ID" value="ENSSDAP00000025544.1"/>
    <property type="gene ID" value="ENSSDAG00000023203.1"/>
</dbReference>
<keyword evidence="1" id="KW-0479">Metal-binding</keyword>
<dbReference type="InterPro" id="IPR017907">
    <property type="entry name" value="Znf_RING_CS"/>
</dbReference>
<dbReference type="InterPro" id="IPR046336">
    <property type="entry name" value="Lon_prtase_N_sf"/>
</dbReference>
<protein>
    <recommendedName>
        <fullName evidence="11">LON peptidase N-terminal domain and RING finger protein 2</fullName>
    </recommendedName>
</protein>
<reference evidence="9" key="1">
    <citation type="submission" date="2025-08" db="UniProtKB">
        <authorList>
            <consortium name="Ensembl"/>
        </authorList>
    </citation>
    <scope>IDENTIFICATION</scope>
</reference>
<keyword evidence="4" id="KW-0862">Zinc</keyword>
<dbReference type="InterPro" id="IPR003111">
    <property type="entry name" value="Lon_prtase_N"/>
</dbReference>
<sequence length="477" mass="53737">MQGHHIKAQALCALGRSEEVLKEYLYCLALNPDCSTMKKEAQKAVCEVFFPPSENVRQHTKAYIQSRAKAPCRGRKNKPLPPQSTEGGNSGSPENASEKTDVFRNANSSVLYFILGLHFEEDKKTLESLLPEKPSTGLKRQHPDDTEDARELSAPGKIPKKDADASPEKNVNSKTGEGPELPIDVTDFECALCMRLLFEPVTTPCGHTFCLKCLERCLDHAPHCPLCKDKLSEVGTVRETQGCFSSRPLVDPFPVLLTRDVPIFVCAMAFPTVPCPLHVFEPRYRLMIRRCMETGTKRFGMCLSAEHAGISEYGCMLEIKEVRTFPDGSSVVDAIGISRFRVLSHRHRDGYNTADIEYLEDEKVEGPEYEELAALHDSVYQQSVSWFASLQDHMKEQILSHFGLMPDREPEPQSNPSGPAWSWWILAVLPLERKAQLAILGMTSLKERLLAIRRILVIITRKMNSRQEVVNNRERNN</sequence>
<name>A0A8C9QMW6_SPEDA</name>
<dbReference type="PROSITE" id="PS51787">
    <property type="entry name" value="LON_N"/>
    <property type="match status" value="1"/>
</dbReference>
<dbReference type="Gene3D" id="3.30.40.10">
    <property type="entry name" value="Zinc/RING finger domain, C3HC4 (zinc finger)"/>
    <property type="match status" value="1"/>
</dbReference>
<dbReference type="SMART" id="SM00184">
    <property type="entry name" value="RING"/>
    <property type="match status" value="1"/>
</dbReference>